<organism evidence="3 4">
    <name type="scientific">Viridibacterium curvum</name>
    <dbReference type="NCBI Taxonomy" id="1101404"/>
    <lineage>
        <taxon>Bacteria</taxon>
        <taxon>Pseudomonadati</taxon>
        <taxon>Pseudomonadota</taxon>
        <taxon>Betaproteobacteria</taxon>
        <taxon>Rhodocyclales</taxon>
        <taxon>Rhodocyclaceae</taxon>
        <taxon>Viridibacterium</taxon>
    </lineage>
</organism>
<evidence type="ECO:0000313" key="3">
    <source>
        <dbReference type="EMBL" id="GAA5166706.1"/>
    </source>
</evidence>
<keyword evidence="2" id="KW-1133">Transmembrane helix</keyword>
<evidence type="ECO:0008006" key="5">
    <source>
        <dbReference type="Google" id="ProtNLM"/>
    </source>
</evidence>
<feature type="transmembrane region" description="Helical" evidence="2">
    <location>
        <begin position="79"/>
        <end position="100"/>
    </location>
</feature>
<protein>
    <recommendedName>
        <fullName evidence="5">TIGR04086 family membrane protein</fullName>
    </recommendedName>
</protein>
<comment type="caution">
    <text evidence="3">The sequence shown here is derived from an EMBL/GenBank/DDBJ whole genome shotgun (WGS) entry which is preliminary data.</text>
</comment>
<dbReference type="RefSeq" id="WP_345533233.1">
    <property type="nucleotide sequence ID" value="NZ_BAABLD010000008.1"/>
</dbReference>
<dbReference type="EMBL" id="BAABLD010000008">
    <property type="protein sequence ID" value="GAA5166706.1"/>
    <property type="molecule type" value="Genomic_DNA"/>
</dbReference>
<name>A0ABP9QTB9_9RHOO</name>
<feature type="region of interest" description="Disordered" evidence="1">
    <location>
        <begin position="1"/>
        <end position="23"/>
    </location>
</feature>
<feature type="transmembrane region" description="Helical" evidence="2">
    <location>
        <begin position="131"/>
        <end position="153"/>
    </location>
</feature>
<keyword evidence="4" id="KW-1185">Reference proteome</keyword>
<accession>A0ABP9QTB9</accession>
<gene>
    <name evidence="3" type="ORF">GCM10025770_24220</name>
</gene>
<evidence type="ECO:0000256" key="2">
    <source>
        <dbReference type="SAM" id="Phobius"/>
    </source>
</evidence>
<feature type="transmembrane region" description="Helical" evidence="2">
    <location>
        <begin position="107"/>
        <end position="125"/>
    </location>
</feature>
<feature type="transmembrane region" description="Helical" evidence="2">
    <location>
        <begin position="30"/>
        <end position="59"/>
    </location>
</feature>
<dbReference type="Proteomes" id="UP001500547">
    <property type="component" value="Unassembled WGS sequence"/>
</dbReference>
<reference evidence="4" key="1">
    <citation type="journal article" date="2019" name="Int. J. Syst. Evol. Microbiol.">
        <title>The Global Catalogue of Microorganisms (GCM) 10K type strain sequencing project: providing services to taxonomists for standard genome sequencing and annotation.</title>
        <authorList>
            <consortium name="The Broad Institute Genomics Platform"/>
            <consortium name="The Broad Institute Genome Sequencing Center for Infectious Disease"/>
            <person name="Wu L."/>
            <person name="Ma J."/>
        </authorList>
    </citation>
    <scope>NUCLEOTIDE SEQUENCE [LARGE SCALE GENOMIC DNA]</scope>
    <source>
        <strain evidence="4">JCM 18715</strain>
    </source>
</reference>
<proteinExistence type="predicted"/>
<evidence type="ECO:0000256" key="1">
    <source>
        <dbReference type="SAM" id="MobiDB-lite"/>
    </source>
</evidence>
<sequence>MSNPFTPPNAPVEDPKESPQGPRKGARVKALLWGLAVDIGGTLVLSVALGIAYSISLAASGMSAEQIAANASDLPMDSWIMIVGYVGGCMFSALGGYVCARKAGENEFALGAVMAVMSVVLGVLLGSRQSFAMHLVGAVLTFFAVMIGVRFGAVKNRQR</sequence>
<feature type="compositionally biased region" description="Pro residues" evidence="1">
    <location>
        <begin position="1"/>
        <end position="10"/>
    </location>
</feature>
<keyword evidence="2" id="KW-0472">Membrane</keyword>
<keyword evidence="2" id="KW-0812">Transmembrane</keyword>
<evidence type="ECO:0000313" key="4">
    <source>
        <dbReference type="Proteomes" id="UP001500547"/>
    </source>
</evidence>